<reference evidence="1" key="2">
    <citation type="submission" date="2020-09" db="EMBL/GenBank/DDBJ databases">
        <authorList>
            <person name="Sun Q."/>
            <person name="Zhou Y."/>
        </authorList>
    </citation>
    <scope>NUCLEOTIDE SEQUENCE</scope>
    <source>
        <strain evidence="1">CGMCC 1.15958</strain>
    </source>
</reference>
<proteinExistence type="predicted"/>
<dbReference type="EMBL" id="BMKK01000010">
    <property type="protein sequence ID" value="GGD72832.1"/>
    <property type="molecule type" value="Genomic_DNA"/>
</dbReference>
<keyword evidence="2" id="KW-1185">Reference proteome</keyword>
<dbReference type="Proteomes" id="UP000609064">
    <property type="component" value="Unassembled WGS sequence"/>
</dbReference>
<reference evidence="1" key="1">
    <citation type="journal article" date="2014" name="Int. J. Syst. Evol. Microbiol.">
        <title>Complete genome sequence of Corynebacterium casei LMG S-19264T (=DSM 44701T), isolated from a smear-ripened cheese.</title>
        <authorList>
            <consortium name="US DOE Joint Genome Institute (JGI-PGF)"/>
            <person name="Walter F."/>
            <person name="Albersmeier A."/>
            <person name="Kalinowski J."/>
            <person name="Ruckert C."/>
        </authorList>
    </citation>
    <scope>NUCLEOTIDE SEQUENCE</scope>
    <source>
        <strain evidence="1">CGMCC 1.15958</strain>
    </source>
</reference>
<dbReference type="AlphaFoldDB" id="A0A917DVK6"/>
<evidence type="ECO:0000313" key="1">
    <source>
        <dbReference type="EMBL" id="GGD72832.1"/>
    </source>
</evidence>
<accession>A0A917DVK6</accession>
<organism evidence="1 2">
    <name type="scientific">Emticicia aquatilis</name>
    <dbReference type="NCBI Taxonomy" id="1537369"/>
    <lineage>
        <taxon>Bacteria</taxon>
        <taxon>Pseudomonadati</taxon>
        <taxon>Bacteroidota</taxon>
        <taxon>Cytophagia</taxon>
        <taxon>Cytophagales</taxon>
        <taxon>Leadbetterellaceae</taxon>
        <taxon>Emticicia</taxon>
    </lineage>
</organism>
<comment type="caution">
    <text evidence="1">The sequence shown here is derived from an EMBL/GenBank/DDBJ whole genome shotgun (WGS) entry which is preliminary data.</text>
</comment>
<gene>
    <name evidence="1" type="ORF">GCM10011514_41150</name>
</gene>
<evidence type="ECO:0000313" key="2">
    <source>
        <dbReference type="Proteomes" id="UP000609064"/>
    </source>
</evidence>
<sequence>MLRVGAYELCDRSDLVSQDTKHANQPKPAKSIAESKFALKNTKKQMSWIKLCESMKSWQKYHSENLSPANFASRKT</sequence>
<protein>
    <submittedName>
        <fullName evidence="1">Uncharacterized protein</fullName>
    </submittedName>
</protein>
<dbReference type="RefSeq" id="WP_188768948.1">
    <property type="nucleotide sequence ID" value="NZ_BMKK01000010.1"/>
</dbReference>
<name>A0A917DVK6_9BACT</name>